<dbReference type="EMBL" id="JAPEVG010000434">
    <property type="protein sequence ID" value="KAJ8462850.1"/>
    <property type="molecule type" value="Genomic_DNA"/>
</dbReference>
<evidence type="ECO:0000313" key="3">
    <source>
        <dbReference type="Proteomes" id="UP001215151"/>
    </source>
</evidence>
<accession>A0AAD7X660</accession>
<reference evidence="2" key="1">
    <citation type="submission" date="2022-11" db="EMBL/GenBank/DDBJ databases">
        <title>Genome Sequence of Cubamyces cubensis.</title>
        <authorList>
            <person name="Buettner E."/>
        </authorList>
    </citation>
    <scope>NUCLEOTIDE SEQUENCE</scope>
    <source>
        <strain evidence="2">MPL-01</strain>
    </source>
</reference>
<sequence>MAQAVTSATTFMAGRHIDYNPYLSARRIHQSDSLQVMLEDFVDAEQDAITYHGPMREYIPNDMERNEIQVRPMFDAPAYGRYSFAWLYDKTAYPLTAATFSDDEDELDTTDDSDSDGPWGCPSLTTDSDSSSESGCSSEIDSDWSSYYTDDSGSEWDPEEYYSEWDEPEVVEVSWEQWEQLRELRGGGMHGLLPVSELWGHGVWGVDEDGFPAFEEFDF</sequence>
<feature type="compositionally biased region" description="Acidic residues" evidence="1">
    <location>
        <begin position="152"/>
        <end position="163"/>
    </location>
</feature>
<evidence type="ECO:0000313" key="2">
    <source>
        <dbReference type="EMBL" id="KAJ8462850.1"/>
    </source>
</evidence>
<feature type="compositionally biased region" description="Acidic residues" evidence="1">
    <location>
        <begin position="104"/>
        <end position="115"/>
    </location>
</feature>
<dbReference type="Proteomes" id="UP001215151">
    <property type="component" value="Unassembled WGS sequence"/>
</dbReference>
<proteinExistence type="predicted"/>
<feature type="region of interest" description="Disordered" evidence="1">
    <location>
        <begin position="104"/>
        <end position="163"/>
    </location>
</feature>
<dbReference type="AlphaFoldDB" id="A0AAD7X660"/>
<evidence type="ECO:0000256" key="1">
    <source>
        <dbReference type="SAM" id="MobiDB-lite"/>
    </source>
</evidence>
<feature type="compositionally biased region" description="Low complexity" evidence="1">
    <location>
        <begin position="127"/>
        <end position="151"/>
    </location>
</feature>
<keyword evidence="3" id="KW-1185">Reference proteome</keyword>
<comment type="caution">
    <text evidence="2">The sequence shown here is derived from an EMBL/GenBank/DDBJ whole genome shotgun (WGS) entry which is preliminary data.</text>
</comment>
<gene>
    <name evidence="2" type="ORF">ONZ51_g10632</name>
</gene>
<organism evidence="2 3">
    <name type="scientific">Trametes cubensis</name>
    <dbReference type="NCBI Taxonomy" id="1111947"/>
    <lineage>
        <taxon>Eukaryota</taxon>
        <taxon>Fungi</taxon>
        <taxon>Dikarya</taxon>
        <taxon>Basidiomycota</taxon>
        <taxon>Agaricomycotina</taxon>
        <taxon>Agaricomycetes</taxon>
        <taxon>Polyporales</taxon>
        <taxon>Polyporaceae</taxon>
        <taxon>Trametes</taxon>
    </lineage>
</organism>
<protein>
    <submittedName>
        <fullName evidence="2">Uncharacterized protein</fullName>
    </submittedName>
</protein>
<name>A0AAD7X660_9APHY</name>